<dbReference type="Gene3D" id="3.40.50.2300">
    <property type="match status" value="1"/>
</dbReference>
<dbReference type="Pfam" id="PF23278">
    <property type="entry name" value="Piwi_N"/>
    <property type="match status" value="1"/>
</dbReference>
<evidence type="ECO:0000259" key="5">
    <source>
        <dbReference type="PROSITE" id="PS50822"/>
    </source>
</evidence>
<feature type="non-terminal residue" evidence="6">
    <location>
        <position position="775"/>
    </location>
</feature>
<dbReference type="FunFam" id="3.30.420.10:FF:000014">
    <property type="entry name" value="Piwi-like RNA-mediated gene silencing 1"/>
    <property type="match status" value="1"/>
</dbReference>
<feature type="transmembrane region" description="Helical" evidence="3">
    <location>
        <begin position="48"/>
        <end position="70"/>
    </location>
</feature>
<dbReference type="InterPro" id="IPR036397">
    <property type="entry name" value="RNaseH_sf"/>
</dbReference>
<gene>
    <name evidence="6" type="primary">Piwi</name>
    <name evidence="6" type="ORF">G6Z77_0012352</name>
</gene>
<accession>A0A836FQG3</accession>
<dbReference type="SMART" id="SM00949">
    <property type="entry name" value="PAZ"/>
    <property type="match status" value="1"/>
</dbReference>
<feature type="compositionally biased region" description="Basic and acidic residues" evidence="2">
    <location>
        <begin position="1"/>
        <end position="11"/>
    </location>
</feature>
<dbReference type="InterPro" id="IPR012337">
    <property type="entry name" value="RNaseH-like_sf"/>
</dbReference>
<dbReference type="GO" id="GO:0003723">
    <property type="term" value="F:RNA binding"/>
    <property type="evidence" value="ECO:0007669"/>
    <property type="project" value="InterPro"/>
</dbReference>
<feature type="domain" description="PAZ" evidence="4">
    <location>
        <begin position="232"/>
        <end position="361"/>
    </location>
</feature>
<dbReference type="AlphaFoldDB" id="A0A836FQG3"/>
<dbReference type="Pfam" id="PF02171">
    <property type="entry name" value="Piwi"/>
    <property type="match status" value="1"/>
</dbReference>
<feature type="compositionally biased region" description="Basic and acidic residues" evidence="2">
    <location>
        <begin position="26"/>
        <end position="36"/>
    </location>
</feature>
<dbReference type="PROSITE" id="PS50822">
    <property type="entry name" value="PIWI"/>
    <property type="match status" value="1"/>
</dbReference>
<keyword evidence="3" id="KW-1133">Transmembrane helix</keyword>
<dbReference type="CDD" id="cd04658">
    <property type="entry name" value="Piwi_piwi-like_Euk"/>
    <property type="match status" value="1"/>
</dbReference>
<dbReference type="InterPro" id="IPR003100">
    <property type="entry name" value="PAZ_dom"/>
</dbReference>
<evidence type="ECO:0000256" key="3">
    <source>
        <dbReference type="SAM" id="Phobius"/>
    </source>
</evidence>
<dbReference type="SMART" id="SM00950">
    <property type="entry name" value="Piwi"/>
    <property type="match status" value="1"/>
</dbReference>
<feature type="region of interest" description="Disordered" evidence="2">
    <location>
        <begin position="1"/>
        <end position="36"/>
    </location>
</feature>
<evidence type="ECO:0000256" key="2">
    <source>
        <dbReference type="SAM" id="MobiDB-lite"/>
    </source>
</evidence>
<dbReference type="Pfam" id="PF02170">
    <property type="entry name" value="PAZ"/>
    <property type="match status" value="1"/>
</dbReference>
<comment type="similarity">
    <text evidence="1">Belongs to the argonaute family.</text>
</comment>
<dbReference type="Gene3D" id="3.30.420.10">
    <property type="entry name" value="Ribonuclease H-like superfamily/Ribonuclease H"/>
    <property type="match status" value="1"/>
</dbReference>
<sequence>MSKQERDRGYDDPYEPSTSSGHHRSKPYERKRSESDHYHRRGSLKVSIICNIVILNIIFKSSIFFCLIYIKNTLSPINFNTAYQKINNITIFVINFYQFIGKSGTSIMLSSNHFRLPTVPNWCVYQYRVDFEPEENRTFIRKGMLKLHKDKVGPYIFDGTILFSSTRLPDKIELTSVRKSDNTPFKVIIYLVGRMMPEDPHYITIFNIIMRKQLEHLNLQLVGRDYYDAHNKVSVHQFRLELWPGYITSIRQHERDILLNAEITHKVMRQETLYHVLMDCYRHSNNYRVSKYVDFETNPSSTFPMKDGQHISYQEYYKTKYKINISSASQPMLVTRTKPKTRNAGQGDLVYLVPELCRATDKNLLEFPGRLLNSERLLFADNRYINSSNGDWTRDMQKTRMLKSTALRHWIVLVTERDMHVVHKFIETLLFVSHGIAFRVDQPRIQTIRDDKAGTYAENLEYILSKSAPDLVFCVVSNNRSDRYAAIKKKCCLDRPVPSQVFLQKNLSGRNTMTIATKVAIQMNCKLGGAPWTIENPLKGLMVIGFDICHDTNTKGKDFLTMVATVDQTLTQYFSSIALFHSNEDLGDQLCASVRKAIMAYKERNKAFPIHLVIYRDGVSEGQLRQVYENEVQKLEKALETLYYGPNFKLIFIIVTKKINVRLFDMRGRNANPRTGTIVDDIITNPLRYDFFIVSQQVRQGTISPTSYNVIFDNTGLEVDVVQVVTYKLTHMYYNCSTTVRVPAPCHYAHKLSFLVGRFLHQPPNSQLEKQLFFL</sequence>
<dbReference type="SUPFAM" id="SSF101690">
    <property type="entry name" value="PAZ domain"/>
    <property type="match status" value="1"/>
</dbReference>
<organism evidence="6 7">
    <name type="scientific">Acromyrmex heyeri</name>
    <dbReference type="NCBI Taxonomy" id="230685"/>
    <lineage>
        <taxon>Eukaryota</taxon>
        <taxon>Metazoa</taxon>
        <taxon>Ecdysozoa</taxon>
        <taxon>Arthropoda</taxon>
        <taxon>Hexapoda</taxon>
        <taxon>Insecta</taxon>
        <taxon>Pterygota</taxon>
        <taxon>Neoptera</taxon>
        <taxon>Endopterygota</taxon>
        <taxon>Hymenoptera</taxon>
        <taxon>Apocrita</taxon>
        <taxon>Aculeata</taxon>
        <taxon>Formicoidea</taxon>
        <taxon>Formicidae</taxon>
        <taxon>Myrmicinae</taxon>
        <taxon>Acromyrmex</taxon>
    </lineage>
</organism>
<dbReference type="OrthoDB" id="445936at2759"/>
<dbReference type="Gene3D" id="2.170.260.10">
    <property type="entry name" value="paz domain"/>
    <property type="match status" value="1"/>
</dbReference>
<feature type="domain" description="Piwi" evidence="5">
    <location>
        <begin position="471"/>
        <end position="761"/>
    </location>
</feature>
<name>A0A836FQG3_9HYME</name>
<keyword evidence="7" id="KW-1185">Reference proteome</keyword>
<comment type="caution">
    <text evidence="6">The sequence shown here is derived from an EMBL/GenBank/DDBJ whole genome shotgun (WGS) entry which is preliminary data.</text>
</comment>
<feature type="non-terminal residue" evidence="6">
    <location>
        <position position="1"/>
    </location>
</feature>
<evidence type="ECO:0000313" key="7">
    <source>
        <dbReference type="Proteomes" id="UP000670152"/>
    </source>
</evidence>
<dbReference type="PANTHER" id="PTHR22891">
    <property type="entry name" value="EUKARYOTIC TRANSLATION INITIATION FACTOR 2C"/>
    <property type="match status" value="1"/>
</dbReference>
<proteinExistence type="inferred from homology"/>
<reference evidence="6 7" key="1">
    <citation type="submission" date="2020-02" db="EMBL/GenBank/DDBJ databases">
        <title>Relaxed selection underlies rapid genomic changes in the transitions from sociality to social parasitism in ants.</title>
        <authorList>
            <person name="Bi X."/>
        </authorList>
    </citation>
    <scope>NUCLEOTIDE SEQUENCE [LARGE SCALE GENOMIC DNA]</scope>
    <source>
        <strain evidence="6">BGI-DK2014b</strain>
        <tissue evidence="6">Whole body</tissue>
    </source>
</reference>
<dbReference type="GO" id="GO:0034587">
    <property type="term" value="P:piRNA processing"/>
    <property type="evidence" value="ECO:0007669"/>
    <property type="project" value="UniProtKB-ARBA"/>
</dbReference>
<evidence type="ECO:0000259" key="4">
    <source>
        <dbReference type="PROSITE" id="PS50821"/>
    </source>
</evidence>
<evidence type="ECO:0000313" key="6">
    <source>
        <dbReference type="EMBL" id="KAG5323893.1"/>
    </source>
</evidence>
<keyword evidence="3" id="KW-0812">Transmembrane</keyword>
<dbReference type="Proteomes" id="UP000670152">
    <property type="component" value="Unassembled WGS sequence"/>
</dbReference>
<keyword evidence="3" id="KW-0472">Membrane</keyword>
<dbReference type="InterPro" id="IPR003165">
    <property type="entry name" value="Piwi"/>
</dbReference>
<dbReference type="PROSITE" id="PS50821">
    <property type="entry name" value="PAZ"/>
    <property type="match status" value="1"/>
</dbReference>
<dbReference type="InterPro" id="IPR036085">
    <property type="entry name" value="PAZ_dom_sf"/>
</dbReference>
<protein>
    <submittedName>
        <fullName evidence="6">PIWI protein</fullName>
    </submittedName>
</protein>
<dbReference type="EMBL" id="JAANIB010008274">
    <property type="protein sequence ID" value="KAG5323893.1"/>
    <property type="molecule type" value="Genomic_DNA"/>
</dbReference>
<evidence type="ECO:0000256" key="1">
    <source>
        <dbReference type="RuleBase" id="RU361178"/>
    </source>
</evidence>
<dbReference type="SUPFAM" id="SSF53098">
    <property type="entry name" value="Ribonuclease H-like"/>
    <property type="match status" value="1"/>
</dbReference>